<dbReference type="InParanoid" id="D2V915"/>
<keyword evidence="2" id="KW-1185">Reference proteome</keyword>
<dbReference type="RefSeq" id="XP_002679531.1">
    <property type="nucleotide sequence ID" value="XM_002679485.1"/>
</dbReference>
<evidence type="ECO:0000313" key="2">
    <source>
        <dbReference type="Proteomes" id="UP000006671"/>
    </source>
</evidence>
<reference evidence="1 2" key="1">
    <citation type="journal article" date="2010" name="Cell">
        <title>The genome of Naegleria gruberi illuminates early eukaryotic versatility.</title>
        <authorList>
            <person name="Fritz-Laylin L.K."/>
            <person name="Prochnik S.E."/>
            <person name="Ginger M.L."/>
            <person name="Dacks J.B."/>
            <person name="Carpenter M.L."/>
            <person name="Field M.C."/>
            <person name="Kuo A."/>
            <person name="Paredez A."/>
            <person name="Chapman J."/>
            <person name="Pham J."/>
            <person name="Shu S."/>
            <person name="Neupane R."/>
            <person name="Cipriano M."/>
            <person name="Mancuso J."/>
            <person name="Tu H."/>
            <person name="Salamov A."/>
            <person name="Lindquist E."/>
            <person name="Shapiro H."/>
            <person name="Lucas S."/>
            <person name="Grigoriev I.V."/>
            <person name="Cande W.Z."/>
            <person name="Fulton C."/>
            <person name="Rokhsar D.S."/>
            <person name="Dawson S.C."/>
        </authorList>
    </citation>
    <scope>NUCLEOTIDE SEQUENCE [LARGE SCALE GENOMIC DNA]</scope>
    <source>
        <strain evidence="1 2">NEG-M</strain>
    </source>
</reference>
<dbReference type="OMA" id="TFFNCKL"/>
<dbReference type="GeneID" id="8848807"/>
<dbReference type="EMBL" id="GG738857">
    <property type="protein sequence ID" value="EFC46787.1"/>
    <property type="molecule type" value="Genomic_DNA"/>
</dbReference>
<name>D2V915_NAEGR</name>
<dbReference type="AlphaFoldDB" id="D2V915"/>
<evidence type="ECO:0000313" key="1">
    <source>
        <dbReference type="EMBL" id="EFC46787.1"/>
    </source>
</evidence>
<sequence length="950" mass="111451">MNEDLDNYYQNNFVIGDWGFIPKEWIWEICSFLFPIDYMKLIWMNSHWYHSIRGFASHQEEFRFTKFIFDRIMLSSCKYSHQKQLEKHSEMDEGISQEQYSTFLESNRKQVHSLFNLFFTGVRHWYFSDLFIEKELITWCLGSDEENPNNTLESITFFNCKLECGLAQNIANSTSNLREINLPYSGFCDIEVTRQKNLRFVDSYQSQFMSFLLFQNDFSSIEKGKYKTKSIDHEKKQNRVEDDNSHILGNIDILELLPFFNDSTNKSFETLKYIYLEAYDGISESHISQDITQTHGNLITSNSDDREFLQRNIFKKNNQYFTWINLPDTRNKRLEVPLELCKVGDLDHQLKSVIFSNADEEGEEEFGRRKTPQDLIYLAAILPSHINLICFCGLESFKTRSDSIDSYFECVGFEKCYGKTSAPPCVLLSSLQSNKHKDLPTVFLKLQNNLRKRNKTRKEFSLVNYYGIENHSGVYGHIHRLTDVIIWGDIQKVDYLLNMGFHIHDLLYFAQVNSALYTHDDSSDTCECYLSDLMFSIVFFGIVHRKGENFLELLGLLTRFGMEKLFGPLLNVWENNYLDVKLLESLTLVDLLIVMKLYKSMLSFSMMFPVIKTEFFVKIDSDEHDHEIRDMLDLDLLESNLKDLWTWLFASIELLMEEFWNRVYKKKSSLIGVKIESKREQPVRMAKIIKRLEKGDSAMFDQAENDLNELKKDSLWNFFMTVDHSYIGELREEEEWSGVLESEDFDWINYCDNPDQASRIGMIMNSICMDQRFESPILSASLNCNEDGIRFLLEKLPPLNVESRTERFTEWLNEPRFHDTTNRTVTLYDVVESSYPILRVCDLLCFKPVVVAGMMLIYCHDDNESDESIDYLSLFKSLLADIYFETGSMRDIPDIDMSLTKFISKLDVKKKSTPYSTTSVSEDRRLSTLIYLTEIGCKTVSSRRGRSSNR</sequence>
<protein>
    <submittedName>
        <fullName evidence="1">Predicted protein</fullName>
    </submittedName>
</protein>
<dbReference type="KEGG" id="ngr:NAEGRDRAFT_47638"/>
<dbReference type="VEuPathDB" id="AmoebaDB:NAEGRDRAFT_47638"/>
<gene>
    <name evidence="1" type="ORF">NAEGRDRAFT_47638</name>
</gene>
<proteinExistence type="predicted"/>
<accession>D2V915</accession>
<organism evidence="2">
    <name type="scientific">Naegleria gruberi</name>
    <name type="common">Amoeba</name>
    <dbReference type="NCBI Taxonomy" id="5762"/>
    <lineage>
        <taxon>Eukaryota</taxon>
        <taxon>Discoba</taxon>
        <taxon>Heterolobosea</taxon>
        <taxon>Tetramitia</taxon>
        <taxon>Eutetramitia</taxon>
        <taxon>Vahlkampfiidae</taxon>
        <taxon>Naegleria</taxon>
    </lineage>
</organism>
<dbReference type="Proteomes" id="UP000006671">
    <property type="component" value="Unassembled WGS sequence"/>
</dbReference>
<dbReference type="OrthoDB" id="10259497at2759"/>